<feature type="compositionally biased region" description="Basic and acidic residues" evidence="8">
    <location>
        <begin position="495"/>
        <end position="520"/>
    </location>
</feature>
<dbReference type="SMART" id="SM00233">
    <property type="entry name" value="PH"/>
    <property type="match status" value="1"/>
</dbReference>
<dbReference type="GO" id="GO:1900026">
    <property type="term" value="P:positive regulation of substrate adhesion-dependent cell spreading"/>
    <property type="evidence" value="ECO:0007669"/>
    <property type="project" value="TreeGrafter"/>
</dbReference>
<dbReference type="AlphaFoldDB" id="A0A4W3HF77"/>
<keyword evidence="2" id="KW-0963">Cytoplasm</keyword>
<name>A0A4W3HF77_CALMI</name>
<dbReference type="FunFam" id="2.30.29.30:FF:000133">
    <property type="entry name" value="myosin phosphatase Rho-interacting protein isoform X1"/>
    <property type="match status" value="1"/>
</dbReference>
<evidence type="ECO:0000259" key="9">
    <source>
        <dbReference type="PROSITE" id="PS50003"/>
    </source>
</evidence>
<comment type="subcellular location">
    <subcellularLocation>
        <location evidence="1">Cytoplasm</location>
        <location evidence="1">Cytoskeleton</location>
    </subcellularLocation>
</comment>
<dbReference type="Pfam" id="PF00169">
    <property type="entry name" value="PH"/>
    <property type="match status" value="1"/>
</dbReference>
<dbReference type="Gene3D" id="2.30.29.30">
    <property type="entry name" value="Pleckstrin-homology domain (PH domain)/Phosphotyrosine-binding domain (PTB)"/>
    <property type="match status" value="1"/>
</dbReference>
<evidence type="ECO:0000256" key="3">
    <source>
        <dbReference type="ARBA" id="ARBA00022553"/>
    </source>
</evidence>
<evidence type="ECO:0000313" key="11">
    <source>
        <dbReference type="Proteomes" id="UP000314986"/>
    </source>
</evidence>
<feature type="coiled-coil region" evidence="7">
    <location>
        <begin position="658"/>
        <end position="685"/>
    </location>
</feature>
<feature type="region of interest" description="Disordered" evidence="8">
    <location>
        <begin position="495"/>
        <end position="544"/>
    </location>
</feature>
<keyword evidence="11" id="KW-1185">Reference proteome</keyword>
<dbReference type="InParanoid" id="A0A4W3HF77"/>
<feature type="region of interest" description="Disordered" evidence="8">
    <location>
        <begin position="1"/>
        <end position="44"/>
    </location>
</feature>
<keyword evidence="5" id="KW-0009">Actin-binding</keyword>
<accession>A0A4W3HF77</accession>
<reference evidence="11" key="3">
    <citation type="journal article" date="2014" name="Nature">
        <title>Elephant shark genome provides unique insights into gnathostome evolution.</title>
        <authorList>
            <consortium name="International Elephant Shark Genome Sequencing Consortium"/>
            <person name="Venkatesh B."/>
            <person name="Lee A.P."/>
            <person name="Ravi V."/>
            <person name="Maurya A.K."/>
            <person name="Lian M.M."/>
            <person name="Swann J.B."/>
            <person name="Ohta Y."/>
            <person name="Flajnik M.F."/>
            <person name="Sutoh Y."/>
            <person name="Kasahara M."/>
            <person name="Hoon S."/>
            <person name="Gangu V."/>
            <person name="Roy S.W."/>
            <person name="Irimia M."/>
            <person name="Korzh V."/>
            <person name="Kondrychyn I."/>
            <person name="Lim Z.W."/>
            <person name="Tay B.H."/>
            <person name="Tohari S."/>
            <person name="Kong K.W."/>
            <person name="Ho S."/>
            <person name="Lorente-Galdos B."/>
            <person name="Quilez J."/>
            <person name="Marques-Bonet T."/>
            <person name="Raney B.J."/>
            <person name="Ingham P.W."/>
            <person name="Tay A."/>
            <person name="Hillier L.W."/>
            <person name="Minx P."/>
            <person name="Boehm T."/>
            <person name="Wilson R.K."/>
            <person name="Brenner S."/>
            <person name="Warren W.C."/>
        </authorList>
    </citation>
    <scope>NUCLEOTIDE SEQUENCE [LARGE SCALE GENOMIC DNA]</scope>
</reference>
<evidence type="ECO:0000256" key="6">
    <source>
        <dbReference type="ARBA" id="ARBA00023212"/>
    </source>
</evidence>
<dbReference type="CDD" id="cd13275">
    <property type="entry name" value="PH_M-RIP"/>
    <property type="match status" value="1"/>
</dbReference>
<feature type="coiled-coil region" evidence="7">
    <location>
        <begin position="594"/>
        <end position="621"/>
    </location>
</feature>
<sequence>MNRSRSHTYRNSAGIGLKPGSDLTSSQSSFESESSCYTQNSAASTGIRQRGLFRKDYSVLADIPKPKRIISREAFEQERKHLGQHRRTRSPGREEVERLFGHERRFRQTFNEHRHVTEAFQGLELEKVGKTERRSTMSNWLSEELRSSKTYSQTYQQKEVGSVPTEDFKSFKTHLRSTRKPNTVGVKFAQDDLNSSIGYRRSSLKSDQVNSKFSSQEKSMPYIEYFHSTPKIDKTDPGLSNRTGTNLQNQDFPQQLRDKYIQKMDAGISIQMSPNTRNKYSHQQPSDKYNKPDLLNFKKGWMSLLDGRNEWKKHWFVLTDSSLRYYRDSTAEEADDLDGEIDLRSCNDVTEFQVQRNYGFQILTKEANYTLSAMTSGIRRNWIEALRKTVRPTTAPDVTKRSMWMKTPTSKPRLTDNNKENSFPETVTKRNALKQEPVTADRWKLEIERNLRSEEQQRQQQPPALTCVELEPIDHRVAIEPVYGREIPGGKMADSRNECYKASEPGPEHAQRTEEPRRWFESSLGLSQPEEPGADTTRKPMGKVLVSSRPPEHLLKEIETKWLEIERLPLRDHKQVPLPFTSSPSPSDNNLELTEQLRNELDRSRRELESFREQNSRLQGHYPDYHKLSRESGVKIPRGYISQETCERGFEEMEASHRKAMEEVQRQHHRELEKVRREKEKLLSEETAATASAIEAVKKAHRVELEKVQRTEHVATNTDLESVRQQYRCDLELLQRELQVLSEQYSQKCLEISDRMKETEFREKELAQIQRENQELLKQNQELNSQLSEELGRIRAFVTGKHKDNLGNVPVVGEGHVCELEVVLRVKENEVQYLKKEIQCLRDELQALQWVSAVCWG</sequence>
<dbReference type="GeneTree" id="ENSGT00940000157340"/>
<dbReference type="InterPro" id="IPR011993">
    <property type="entry name" value="PH-like_dom_sf"/>
</dbReference>
<dbReference type="PANTHER" id="PTHR17271">
    <property type="entry name" value="PLECKSTRIN HOMOLOGY PH DOMAIN-CONTAINING PROTEIN"/>
    <property type="match status" value="1"/>
</dbReference>
<proteinExistence type="predicted"/>
<keyword evidence="4 7" id="KW-0175">Coiled coil</keyword>
<evidence type="ECO:0000256" key="5">
    <source>
        <dbReference type="ARBA" id="ARBA00023203"/>
    </source>
</evidence>
<feature type="coiled-coil region" evidence="7">
    <location>
        <begin position="824"/>
        <end position="851"/>
    </location>
</feature>
<feature type="domain" description="PH" evidence="9">
    <location>
        <begin position="295"/>
        <end position="391"/>
    </location>
</feature>
<dbReference type="PANTHER" id="PTHR17271:SF10">
    <property type="entry name" value="TRIO AND F-ACTIN-BINDING PROTEIN"/>
    <property type="match status" value="1"/>
</dbReference>
<evidence type="ECO:0000256" key="2">
    <source>
        <dbReference type="ARBA" id="ARBA00022490"/>
    </source>
</evidence>
<evidence type="ECO:0000256" key="1">
    <source>
        <dbReference type="ARBA" id="ARBA00004245"/>
    </source>
</evidence>
<feature type="compositionally biased region" description="Low complexity" evidence="8">
    <location>
        <begin position="25"/>
        <end position="35"/>
    </location>
</feature>
<dbReference type="GO" id="GO:0015629">
    <property type="term" value="C:actin cytoskeleton"/>
    <property type="evidence" value="ECO:0007669"/>
    <property type="project" value="TreeGrafter"/>
</dbReference>
<keyword evidence="3" id="KW-0597">Phosphoprotein</keyword>
<dbReference type="STRING" id="7868.ENSCMIP00000014000"/>
<dbReference type="PROSITE" id="PS50003">
    <property type="entry name" value="PH_DOMAIN"/>
    <property type="match status" value="1"/>
</dbReference>
<reference evidence="10" key="4">
    <citation type="submission" date="2025-08" db="UniProtKB">
        <authorList>
            <consortium name="Ensembl"/>
        </authorList>
    </citation>
    <scope>IDENTIFICATION</scope>
</reference>
<protein>
    <recommendedName>
        <fullName evidence="9">PH domain-containing protein</fullName>
    </recommendedName>
</protein>
<reference evidence="11" key="2">
    <citation type="journal article" date="2007" name="PLoS Biol.">
        <title>Survey sequencing and comparative analysis of the elephant shark (Callorhinchus milii) genome.</title>
        <authorList>
            <person name="Venkatesh B."/>
            <person name="Kirkness E.F."/>
            <person name="Loh Y.H."/>
            <person name="Halpern A.L."/>
            <person name="Lee A.P."/>
            <person name="Johnson J."/>
            <person name="Dandona N."/>
            <person name="Viswanathan L.D."/>
            <person name="Tay A."/>
            <person name="Venter J.C."/>
            <person name="Strausberg R.L."/>
            <person name="Brenner S."/>
        </authorList>
    </citation>
    <scope>NUCLEOTIDE SEQUENCE [LARGE SCALE GENOMIC DNA]</scope>
</reference>
<dbReference type="InterPro" id="IPR052223">
    <property type="entry name" value="Actin_Cytoskeleton_Reg"/>
</dbReference>
<evidence type="ECO:0000256" key="8">
    <source>
        <dbReference type="SAM" id="MobiDB-lite"/>
    </source>
</evidence>
<dbReference type="InterPro" id="IPR039597">
    <property type="entry name" value="M-RIP_PH"/>
</dbReference>
<dbReference type="Ensembl" id="ENSCMIT00000014304.1">
    <property type="protein sequence ID" value="ENSCMIP00000014000.1"/>
    <property type="gene ID" value="ENSCMIG00000006964.1"/>
</dbReference>
<evidence type="ECO:0000256" key="4">
    <source>
        <dbReference type="ARBA" id="ARBA00023054"/>
    </source>
</evidence>
<dbReference type="Proteomes" id="UP000314986">
    <property type="component" value="Unassembled WGS sequence"/>
</dbReference>
<dbReference type="SUPFAM" id="SSF50729">
    <property type="entry name" value="PH domain-like"/>
    <property type="match status" value="1"/>
</dbReference>
<dbReference type="OMA" id="DRTPCEL"/>
<organism evidence="10 11">
    <name type="scientific">Callorhinchus milii</name>
    <name type="common">Ghost shark</name>
    <dbReference type="NCBI Taxonomy" id="7868"/>
    <lineage>
        <taxon>Eukaryota</taxon>
        <taxon>Metazoa</taxon>
        <taxon>Chordata</taxon>
        <taxon>Craniata</taxon>
        <taxon>Vertebrata</taxon>
        <taxon>Chondrichthyes</taxon>
        <taxon>Holocephali</taxon>
        <taxon>Chimaeriformes</taxon>
        <taxon>Callorhinchidae</taxon>
        <taxon>Callorhinchus</taxon>
    </lineage>
</organism>
<evidence type="ECO:0000313" key="10">
    <source>
        <dbReference type="Ensembl" id="ENSCMIP00000014000.1"/>
    </source>
</evidence>
<reference evidence="10" key="5">
    <citation type="submission" date="2025-09" db="UniProtKB">
        <authorList>
            <consortium name="Ensembl"/>
        </authorList>
    </citation>
    <scope>IDENTIFICATION</scope>
</reference>
<keyword evidence="6" id="KW-0206">Cytoskeleton</keyword>
<dbReference type="GO" id="GO:0051015">
    <property type="term" value="F:actin filament binding"/>
    <property type="evidence" value="ECO:0007669"/>
    <property type="project" value="TreeGrafter"/>
</dbReference>
<evidence type="ECO:0000256" key="7">
    <source>
        <dbReference type="SAM" id="Coils"/>
    </source>
</evidence>
<feature type="coiled-coil region" evidence="7">
    <location>
        <begin position="717"/>
        <end position="793"/>
    </location>
</feature>
<dbReference type="InterPro" id="IPR001849">
    <property type="entry name" value="PH_domain"/>
</dbReference>
<reference evidence="11" key="1">
    <citation type="journal article" date="2006" name="Science">
        <title>Ancient noncoding elements conserved in the human genome.</title>
        <authorList>
            <person name="Venkatesh B."/>
            <person name="Kirkness E.F."/>
            <person name="Loh Y.H."/>
            <person name="Halpern A.L."/>
            <person name="Lee A.P."/>
            <person name="Johnson J."/>
            <person name="Dandona N."/>
            <person name="Viswanathan L.D."/>
            <person name="Tay A."/>
            <person name="Venter J.C."/>
            <person name="Strausberg R.L."/>
            <person name="Brenner S."/>
        </authorList>
    </citation>
    <scope>NUCLEOTIDE SEQUENCE [LARGE SCALE GENOMIC DNA]</scope>
</reference>